<dbReference type="Gene3D" id="2.40.30.10">
    <property type="entry name" value="Translation factors"/>
    <property type="match status" value="1"/>
</dbReference>
<name>A0ABW2A1T5_9GAMM</name>
<protein>
    <submittedName>
        <fullName evidence="2">FAD/NAD(P)-binding protein</fullName>
    </submittedName>
</protein>
<proteinExistence type="predicted"/>
<dbReference type="InterPro" id="IPR039261">
    <property type="entry name" value="FNR_nucleotide-bd"/>
</dbReference>
<dbReference type="InterPro" id="IPR017927">
    <property type="entry name" value="FAD-bd_FR_type"/>
</dbReference>
<dbReference type="SUPFAM" id="SSF63380">
    <property type="entry name" value="Riboflavin synthase domain-like"/>
    <property type="match status" value="1"/>
</dbReference>
<comment type="caution">
    <text evidence="2">The sequence shown here is derived from an EMBL/GenBank/DDBJ whole genome shotgun (WGS) entry which is preliminary data.</text>
</comment>
<dbReference type="InterPro" id="IPR001433">
    <property type="entry name" value="OxRdtase_FAD/NAD-bd"/>
</dbReference>
<keyword evidence="3" id="KW-1185">Reference proteome</keyword>
<dbReference type="Gene3D" id="3.40.50.80">
    <property type="entry name" value="Nucleotide-binding domain of ferredoxin-NADP reductase (FNR) module"/>
    <property type="match status" value="1"/>
</dbReference>
<organism evidence="2 3">
    <name type="scientific">Marinobacterium aestuariivivens</name>
    <dbReference type="NCBI Taxonomy" id="1698799"/>
    <lineage>
        <taxon>Bacteria</taxon>
        <taxon>Pseudomonadati</taxon>
        <taxon>Pseudomonadota</taxon>
        <taxon>Gammaproteobacteria</taxon>
        <taxon>Oceanospirillales</taxon>
        <taxon>Oceanospirillaceae</taxon>
        <taxon>Marinobacterium</taxon>
    </lineage>
</organism>
<evidence type="ECO:0000259" key="1">
    <source>
        <dbReference type="PROSITE" id="PS51384"/>
    </source>
</evidence>
<dbReference type="PIRSF" id="PIRSF006816">
    <property type="entry name" value="Cyc3_hyd_g"/>
    <property type="match status" value="1"/>
</dbReference>
<feature type="domain" description="FAD-binding FR-type" evidence="1">
    <location>
        <begin position="5"/>
        <end position="103"/>
    </location>
</feature>
<dbReference type="InterPro" id="IPR050353">
    <property type="entry name" value="PyrK_electron_transfer"/>
</dbReference>
<dbReference type="Proteomes" id="UP001596422">
    <property type="component" value="Unassembled WGS sequence"/>
</dbReference>
<dbReference type="SUPFAM" id="SSF52343">
    <property type="entry name" value="Ferredoxin reductase-like, C-terminal NADP-linked domain"/>
    <property type="match status" value="1"/>
</dbReference>
<dbReference type="InterPro" id="IPR019480">
    <property type="entry name" value="Dihydroorotate_DH_Fe-S-bd"/>
</dbReference>
<dbReference type="PANTHER" id="PTHR43513:SF3">
    <property type="entry name" value="DIHYDROOROTATE DEHYDROGENASE B (NAD(+)), ELECTRON TRANSFER SUBUNIT-RELATED"/>
    <property type="match status" value="1"/>
</dbReference>
<dbReference type="Pfam" id="PF00175">
    <property type="entry name" value="NAD_binding_1"/>
    <property type="match status" value="1"/>
</dbReference>
<sequence length="276" mass="31017">MTDPWLPQTAVLVDKVMETPEVATLALRFADPEVQQRFRFDCGQFNMLYLYGLGEVPISIMDFEDDCLLHTIRAVGRISRPLVALEPGARLGLRGPYGNSWPLEEAKGRDVVFITAGLGCAPVIAAIRRIIADRGAYRRLVIMQGVKHREDLLWQAQYDRWREVPDCEVLLAASEEKKAPFAWSLGMVTTLIDKARFDPLNCTVMMCGPEPMMRASMKALADNGVALENCYVSLERNMQCALGLCGHCQMGRPFVCKNGPIFKVPEIQDWFLLEGY</sequence>
<evidence type="ECO:0000313" key="3">
    <source>
        <dbReference type="Proteomes" id="UP001596422"/>
    </source>
</evidence>
<evidence type="ECO:0000313" key="2">
    <source>
        <dbReference type="EMBL" id="MFC6671458.1"/>
    </source>
</evidence>
<dbReference type="EMBL" id="JBHSWE010000001">
    <property type="protein sequence ID" value="MFC6671458.1"/>
    <property type="molecule type" value="Genomic_DNA"/>
</dbReference>
<dbReference type="CDD" id="cd06221">
    <property type="entry name" value="sulfite_reductase_like"/>
    <property type="match status" value="1"/>
</dbReference>
<dbReference type="PANTHER" id="PTHR43513">
    <property type="entry name" value="DIHYDROOROTATE DEHYDROGENASE B (NAD(+)), ELECTRON TRANSFER SUBUNIT"/>
    <property type="match status" value="1"/>
</dbReference>
<accession>A0ABW2A1T5</accession>
<dbReference type="PROSITE" id="PS51384">
    <property type="entry name" value="FAD_FR"/>
    <property type="match status" value="1"/>
</dbReference>
<reference evidence="3" key="1">
    <citation type="journal article" date="2019" name="Int. J. Syst. Evol. Microbiol.">
        <title>The Global Catalogue of Microorganisms (GCM) 10K type strain sequencing project: providing services to taxonomists for standard genome sequencing and annotation.</title>
        <authorList>
            <consortium name="The Broad Institute Genomics Platform"/>
            <consortium name="The Broad Institute Genome Sequencing Center for Infectious Disease"/>
            <person name="Wu L."/>
            <person name="Ma J."/>
        </authorList>
    </citation>
    <scope>NUCLEOTIDE SEQUENCE [LARGE SCALE GENOMIC DNA]</scope>
    <source>
        <strain evidence="3">NBRC 111756</strain>
    </source>
</reference>
<gene>
    <name evidence="2" type="ORF">ACFQDL_16320</name>
</gene>
<dbReference type="RefSeq" id="WP_379909965.1">
    <property type="nucleotide sequence ID" value="NZ_JBHSWE010000001.1"/>
</dbReference>
<dbReference type="InterPro" id="IPR017938">
    <property type="entry name" value="Riboflavin_synthase-like_b-brl"/>
</dbReference>
<dbReference type="InterPro" id="IPR012165">
    <property type="entry name" value="Cyt_c3_hydrogenase_gsu"/>
</dbReference>
<dbReference type="Pfam" id="PF10418">
    <property type="entry name" value="DHODB_Fe-S_bind"/>
    <property type="match status" value="1"/>
</dbReference>
<dbReference type="PRINTS" id="PR00406">
    <property type="entry name" value="CYTB5RDTASE"/>
</dbReference>